<proteinExistence type="predicted"/>
<dbReference type="EMBL" id="NVUU01000019">
    <property type="protein sequence ID" value="PCI95437.1"/>
    <property type="molecule type" value="Genomic_DNA"/>
</dbReference>
<dbReference type="AlphaFoldDB" id="A0A2A4YM89"/>
<name>A0A2A4YM89_UNCAE</name>
<evidence type="ECO:0000313" key="1">
    <source>
        <dbReference type="EMBL" id="PCI95437.1"/>
    </source>
</evidence>
<dbReference type="Gene3D" id="2.170.120.30">
    <property type="match status" value="1"/>
</dbReference>
<gene>
    <name evidence="1" type="ORF">COB11_02265</name>
</gene>
<accession>A0A2A4YM89</accession>
<protein>
    <submittedName>
        <fullName evidence="1">Uncharacterized protein</fullName>
    </submittedName>
</protein>
<sequence>MKSLIIRIFIQNWPRKLISFILAIIVWFVVSQSMATTKTISNIGIRILNIPEGKTVEGLQSNGLLQKRVTLTLSGNKNLLDELTSNDIEVVIDAVNQSKEWIATISKKNLLSLNPDINLTRRINKISHKNFIIKLTNLVMERIPVIITQPIGQAPKGYQFLDIWPYQLNLNISGPEDIVKEVKNRGIKLTFNLNDISESQLDDLQSSSGKESDVVSFFVPKHWKHVSIPILSTSPITIDDPDAKFLRIDFVRSELIPINHPIPISLFVPPHLILALNPQKLGIVSNEMVENKSGIKLINQPLYAKGVSELFLETISDMIGITVIANPKPDQNQLDWTVQFVNPKVLEDRYVSTLLSDSSDEDLHNLQPKIREEYLRNRFRSYMNRFTLYRPDFKRFKLDIEMQGNKINITESNHE</sequence>
<reference evidence="2" key="1">
    <citation type="submission" date="2017-08" db="EMBL/GenBank/DDBJ databases">
        <title>A dynamic microbial community with high functional redundancy inhabits the cold, oxic subseafloor aquifer.</title>
        <authorList>
            <person name="Tully B.J."/>
            <person name="Wheat C.G."/>
            <person name="Glazer B.T."/>
            <person name="Huber J.A."/>
        </authorList>
    </citation>
    <scope>NUCLEOTIDE SEQUENCE [LARGE SCALE GENOMIC DNA]</scope>
</reference>
<evidence type="ECO:0000313" key="2">
    <source>
        <dbReference type="Proteomes" id="UP000217838"/>
    </source>
</evidence>
<dbReference type="Proteomes" id="UP000217838">
    <property type="component" value="Unassembled WGS sequence"/>
</dbReference>
<organism evidence="1 2">
    <name type="scientific">Aerophobetes bacterium</name>
    <dbReference type="NCBI Taxonomy" id="2030807"/>
    <lineage>
        <taxon>Bacteria</taxon>
        <taxon>Candidatus Aerophobota</taxon>
    </lineage>
</organism>
<comment type="caution">
    <text evidence="1">The sequence shown here is derived from an EMBL/GenBank/DDBJ whole genome shotgun (WGS) entry which is preliminary data.</text>
</comment>